<dbReference type="PROSITE" id="PS00379">
    <property type="entry name" value="CDP_ALCOHOL_P_TRANSF"/>
    <property type="match status" value="1"/>
</dbReference>
<dbReference type="GO" id="GO:0003882">
    <property type="term" value="F:CDP-diacylglycerol-serine O-phosphatidyltransferase activity"/>
    <property type="evidence" value="ECO:0007669"/>
    <property type="project" value="UniProtKB-EC"/>
</dbReference>
<dbReference type="InterPro" id="IPR043130">
    <property type="entry name" value="CDP-OH_PTrfase_TM_dom"/>
</dbReference>
<dbReference type="InterPro" id="IPR000462">
    <property type="entry name" value="CDP-OH_P_trans"/>
</dbReference>
<dbReference type="PANTHER" id="PTHR14269:SF61">
    <property type="entry name" value="CDP-DIACYLGLYCEROL--SERINE O-PHOSPHATIDYLTRANSFERASE"/>
    <property type="match status" value="1"/>
</dbReference>
<name>A0A3B1BHN7_9ZZZZ</name>
<proteinExistence type="predicted"/>
<keyword evidence="2" id="KW-0444">Lipid biosynthesis</keyword>
<keyword evidence="7 10" id="KW-0472">Membrane</keyword>
<evidence type="ECO:0000313" key="12">
    <source>
        <dbReference type="EMBL" id="VAX04467.1"/>
    </source>
</evidence>
<evidence type="ECO:0000256" key="3">
    <source>
        <dbReference type="ARBA" id="ARBA00022679"/>
    </source>
</evidence>
<feature type="transmembrane region" description="Helical" evidence="10">
    <location>
        <begin position="12"/>
        <end position="32"/>
    </location>
</feature>
<feature type="transmembrane region" description="Helical" evidence="10">
    <location>
        <begin position="201"/>
        <end position="218"/>
    </location>
</feature>
<evidence type="ECO:0000259" key="11">
    <source>
        <dbReference type="Pfam" id="PF08009"/>
    </source>
</evidence>
<keyword evidence="4 10" id="KW-0812">Transmembrane</keyword>
<dbReference type="Gene3D" id="1.20.120.1760">
    <property type="match status" value="1"/>
</dbReference>
<dbReference type="Pfam" id="PF08009">
    <property type="entry name" value="CDP-OH_P_tran_2"/>
    <property type="match status" value="1"/>
</dbReference>
<keyword evidence="9" id="KW-1208">Phospholipid metabolism</keyword>
<evidence type="ECO:0000256" key="8">
    <source>
        <dbReference type="ARBA" id="ARBA00023209"/>
    </source>
</evidence>
<evidence type="ECO:0000256" key="5">
    <source>
        <dbReference type="ARBA" id="ARBA00022989"/>
    </source>
</evidence>
<sequence>MPNLNDHHLFPLRSLVPNAITVLAICAGMSAIRFAILGRWEGAVLAVLIAGVLDGLDGRMARLLKGASKFGAELDSLSDIVSFGVAPAVILYSWSLMDVKGLGWLLALIYTVSMALRLARFNTMSHDEDANKEEKRDYFAGIPAPAAAALALWPMILYFLTDIDFFRNPIFCVIYLGGIAALTISRVPTFSFKRLSIKRKYVLFYLLGISIFATLLVTQIWATMSVVGLLYLLTIPVAAVQHRQKYGQHERKDSKKKAVLKNLSKKDIKPKK</sequence>
<evidence type="ECO:0000256" key="10">
    <source>
        <dbReference type="SAM" id="Phobius"/>
    </source>
</evidence>
<keyword evidence="5 10" id="KW-1133">Transmembrane helix</keyword>
<dbReference type="EC" id="2.7.8.8" evidence="12"/>
<keyword evidence="3 12" id="KW-0808">Transferase</keyword>
<organism evidence="12">
    <name type="scientific">hydrothermal vent metagenome</name>
    <dbReference type="NCBI Taxonomy" id="652676"/>
    <lineage>
        <taxon>unclassified sequences</taxon>
        <taxon>metagenomes</taxon>
        <taxon>ecological metagenomes</taxon>
    </lineage>
</organism>
<evidence type="ECO:0000256" key="7">
    <source>
        <dbReference type="ARBA" id="ARBA00023136"/>
    </source>
</evidence>
<evidence type="ECO:0000256" key="6">
    <source>
        <dbReference type="ARBA" id="ARBA00023098"/>
    </source>
</evidence>
<feature type="transmembrane region" description="Helical" evidence="10">
    <location>
        <begin position="139"/>
        <end position="160"/>
    </location>
</feature>
<feature type="transmembrane region" description="Helical" evidence="10">
    <location>
        <begin position="38"/>
        <end position="56"/>
    </location>
</feature>
<dbReference type="GO" id="GO:0008654">
    <property type="term" value="P:phospholipid biosynthetic process"/>
    <property type="evidence" value="ECO:0007669"/>
    <property type="project" value="UniProtKB-KW"/>
</dbReference>
<dbReference type="InterPro" id="IPR050324">
    <property type="entry name" value="CDP-alcohol_PTase-I"/>
</dbReference>
<evidence type="ECO:0000256" key="2">
    <source>
        <dbReference type="ARBA" id="ARBA00022516"/>
    </source>
</evidence>
<dbReference type="InterPro" id="IPR012616">
    <property type="entry name" value="CDP-OH_P_trans_C"/>
</dbReference>
<evidence type="ECO:0000256" key="1">
    <source>
        <dbReference type="ARBA" id="ARBA00004141"/>
    </source>
</evidence>
<dbReference type="PANTHER" id="PTHR14269">
    <property type="entry name" value="CDP-DIACYLGLYCEROL--GLYCEROL-3-PHOSPHATE 3-PHOSPHATIDYLTRANSFERASE-RELATED"/>
    <property type="match status" value="1"/>
</dbReference>
<dbReference type="InterPro" id="IPR048254">
    <property type="entry name" value="CDP_ALCOHOL_P_TRANSF_CS"/>
</dbReference>
<dbReference type="Pfam" id="PF01066">
    <property type="entry name" value="CDP-OH_P_transf"/>
    <property type="match status" value="1"/>
</dbReference>
<comment type="subcellular location">
    <subcellularLocation>
        <location evidence="1">Membrane</location>
        <topology evidence="1">Multi-pass membrane protein</topology>
    </subcellularLocation>
</comment>
<feature type="transmembrane region" description="Helical" evidence="10">
    <location>
        <begin position="101"/>
        <end position="119"/>
    </location>
</feature>
<feature type="domain" description="CDP-alcohol phosphatidyltransferase C-terminal" evidence="11">
    <location>
        <begin position="201"/>
        <end position="236"/>
    </location>
</feature>
<dbReference type="AlphaFoldDB" id="A0A3B1BHN7"/>
<reference evidence="12" key="1">
    <citation type="submission" date="2018-06" db="EMBL/GenBank/DDBJ databases">
        <authorList>
            <person name="Zhirakovskaya E."/>
        </authorList>
    </citation>
    <scope>NUCLEOTIDE SEQUENCE</scope>
</reference>
<dbReference type="EMBL" id="UOFW01000093">
    <property type="protein sequence ID" value="VAX04467.1"/>
    <property type="molecule type" value="Genomic_DNA"/>
</dbReference>
<keyword evidence="8" id="KW-0594">Phospholipid biosynthesis</keyword>
<feature type="transmembrane region" description="Helical" evidence="10">
    <location>
        <begin position="166"/>
        <end position="189"/>
    </location>
</feature>
<dbReference type="GO" id="GO:0016020">
    <property type="term" value="C:membrane"/>
    <property type="evidence" value="ECO:0007669"/>
    <property type="project" value="UniProtKB-SubCell"/>
</dbReference>
<evidence type="ECO:0000256" key="4">
    <source>
        <dbReference type="ARBA" id="ARBA00022692"/>
    </source>
</evidence>
<protein>
    <submittedName>
        <fullName evidence="12">CDP-diacylglycerol--serine O-phosphatidyltransferase</fullName>
        <ecNumber evidence="12">2.7.8.8</ecNumber>
    </submittedName>
</protein>
<accession>A0A3B1BHN7</accession>
<keyword evidence="6" id="KW-0443">Lipid metabolism</keyword>
<evidence type="ECO:0000256" key="9">
    <source>
        <dbReference type="ARBA" id="ARBA00023264"/>
    </source>
</evidence>
<gene>
    <name evidence="12" type="ORF">MNBD_ALPHA03-1356</name>
</gene>